<dbReference type="PROSITE" id="PS50801">
    <property type="entry name" value="STAS"/>
    <property type="match status" value="1"/>
</dbReference>
<dbReference type="AlphaFoldDB" id="A0A2N3XYP5"/>
<accession>A0A2N3XYP5</accession>
<feature type="compositionally biased region" description="Polar residues" evidence="3">
    <location>
        <begin position="303"/>
        <end position="313"/>
    </location>
</feature>
<dbReference type="InterPro" id="IPR002645">
    <property type="entry name" value="STAS_dom"/>
</dbReference>
<comment type="caution">
    <text evidence="5">The sequence shown here is derived from an EMBL/GenBank/DDBJ whole genome shotgun (WGS) entry which is preliminary data.</text>
</comment>
<dbReference type="Proteomes" id="UP000233786">
    <property type="component" value="Unassembled WGS sequence"/>
</dbReference>
<protein>
    <recommendedName>
        <fullName evidence="2">Anti-sigma factor antagonist</fullName>
    </recommendedName>
</protein>
<evidence type="ECO:0000256" key="2">
    <source>
        <dbReference type="RuleBase" id="RU003749"/>
    </source>
</evidence>
<dbReference type="Gene3D" id="3.30.750.24">
    <property type="entry name" value="STAS domain"/>
    <property type="match status" value="1"/>
</dbReference>
<evidence type="ECO:0000259" key="4">
    <source>
        <dbReference type="PROSITE" id="PS50801"/>
    </source>
</evidence>
<organism evidence="5 6">
    <name type="scientific">Saccharopolyspora spinosa</name>
    <dbReference type="NCBI Taxonomy" id="60894"/>
    <lineage>
        <taxon>Bacteria</taxon>
        <taxon>Bacillati</taxon>
        <taxon>Actinomycetota</taxon>
        <taxon>Actinomycetes</taxon>
        <taxon>Pseudonocardiales</taxon>
        <taxon>Pseudonocardiaceae</taxon>
        <taxon>Saccharopolyspora</taxon>
    </lineage>
</organism>
<sequence>MELGMTNVRLSEGITVVEVTGELDVYTAPSLRERFVEALSGDEVRLVVNLNGLDFLDSTGLGVLVGGLKRARARGGELIVVCSTERLLKIFRITGLTRVFRIVPDVASAQALLADRAALAAQPDPDAETIGWHWVPGRIYLSDELDHQAVADAAERVVAAFGLEFAHAFPPVVGSWFGEFLIRLKNSGQLPTKEEQFVKLSRALDLRLLDRQQAEVDAAQGAAVAGLIQSLSNTPRAIVQIGSVLLVKVDEVIVVRNLTQLELAHWERNPALFRDPAAALQELQQATSNGAELEPTAGAGGQETASSSGRFSD</sequence>
<dbReference type="GO" id="GO:0043856">
    <property type="term" value="F:anti-sigma factor antagonist activity"/>
    <property type="evidence" value="ECO:0007669"/>
    <property type="project" value="InterPro"/>
</dbReference>
<proteinExistence type="inferred from homology"/>
<dbReference type="NCBIfam" id="TIGR00377">
    <property type="entry name" value="ant_ant_sig"/>
    <property type="match status" value="1"/>
</dbReference>
<feature type="domain" description="STAS" evidence="4">
    <location>
        <begin position="4"/>
        <end position="113"/>
    </location>
</feature>
<keyword evidence="6" id="KW-1185">Reference proteome</keyword>
<dbReference type="SUPFAM" id="SSF52091">
    <property type="entry name" value="SpoIIaa-like"/>
    <property type="match status" value="1"/>
</dbReference>
<dbReference type="Pfam" id="PF01740">
    <property type="entry name" value="STAS"/>
    <property type="match status" value="1"/>
</dbReference>
<reference evidence="5" key="1">
    <citation type="submission" date="2017-12" db="EMBL/GenBank/DDBJ databases">
        <title>Sequencing the genomes of 1000 Actinobacteria strains.</title>
        <authorList>
            <person name="Klenk H.-P."/>
        </authorList>
    </citation>
    <scope>NUCLEOTIDE SEQUENCE [LARGE SCALE GENOMIC DNA]</scope>
    <source>
        <strain evidence="5">DSM 44228</strain>
    </source>
</reference>
<dbReference type="PANTHER" id="PTHR33495">
    <property type="entry name" value="ANTI-SIGMA FACTOR ANTAGONIST TM_1081-RELATED-RELATED"/>
    <property type="match status" value="1"/>
</dbReference>
<evidence type="ECO:0000256" key="3">
    <source>
        <dbReference type="SAM" id="MobiDB-lite"/>
    </source>
</evidence>
<feature type="region of interest" description="Disordered" evidence="3">
    <location>
        <begin position="284"/>
        <end position="313"/>
    </location>
</feature>
<evidence type="ECO:0000313" key="5">
    <source>
        <dbReference type="EMBL" id="PKW15806.1"/>
    </source>
</evidence>
<dbReference type="InterPro" id="IPR003658">
    <property type="entry name" value="Anti-sigma_ant"/>
</dbReference>
<dbReference type="CDD" id="cd07043">
    <property type="entry name" value="STAS_anti-anti-sigma_factors"/>
    <property type="match status" value="1"/>
</dbReference>
<dbReference type="STRING" id="994479.GCA_000194155_03642"/>
<name>A0A2N3XYP5_SACSN</name>
<dbReference type="EMBL" id="PJNB01000001">
    <property type="protein sequence ID" value="PKW15806.1"/>
    <property type="molecule type" value="Genomic_DNA"/>
</dbReference>
<comment type="similarity">
    <text evidence="1 2">Belongs to the anti-sigma-factor antagonist family.</text>
</comment>
<dbReference type="InterPro" id="IPR036513">
    <property type="entry name" value="STAS_dom_sf"/>
</dbReference>
<dbReference type="PANTHER" id="PTHR33495:SF2">
    <property type="entry name" value="ANTI-SIGMA FACTOR ANTAGONIST TM_1081-RELATED"/>
    <property type="match status" value="1"/>
</dbReference>
<evidence type="ECO:0000313" key="6">
    <source>
        <dbReference type="Proteomes" id="UP000233786"/>
    </source>
</evidence>
<evidence type="ECO:0000256" key="1">
    <source>
        <dbReference type="ARBA" id="ARBA00009013"/>
    </source>
</evidence>
<gene>
    <name evidence="5" type="ORF">A8926_3574</name>
</gene>